<evidence type="ECO:0000256" key="7">
    <source>
        <dbReference type="ARBA" id="ARBA00022964"/>
    </source>
</evidence>
<dbReference type="NCBIfam" id="TIGR01015">
    <property type="entry name" value="hmgA"/>
    <property type="match status" value="1"/>
</dbReference>
<evidence type="ECO:0000313" key="15">
    <source>
        <dbReference type="EMBL" id="KAF0973330.1"/>
    </source>
</evidence>
<dbReference type="VEuPathDB" id="AmoebaDB:NF0073220"/>
<organism evidence="15 16">
    <name type="scientific">Naegleria fowleri</name>
    <name type="common">Brain eating amoeba</name>
    <dbReference type="NCBI Taxonomy" id="5763"/>
    <lineage>
        <taxon>Eukaryota</taxon>
        <taxon>Discoba</taxon>
        <taxon>Heterolobosea</taxon>
        <taxon>Tetramitia</taxon>
        <taxon>Eutetramitia</taxon>
        <taxon>Vahlkampfiidae</taxon>
        <taxon>Naegleria</taxon>
    </lineage>
</organism>
<evidence type="ECO:0000256" key="6">
    <source>
        <dbReference type="ARBA" id="ARBA00022878"/>
    </source>
</evidence>
<evidence type="ECO:0000256" key="2">
    <source>
        <dbReference type="ARBA" id="ARBA00004704"/>
    </source>
</evidence>
<dbReference type="InterPro" id="IPR011051">
    <property type="entry name" value="RmlC_Cupin_sf"/>
</dbReference>
<dbReference type="VEuPathDB" id="AmoebaDB:NfTy_092600"/>
<dbReference type="Pfam" id="PF20510">
    <property type="entry name" value="HgmA_N"/>
    <property type="match status" value="1"/>
</dbReference>
<evidence type="ECO:0000256" key="12">
    <source>
        <dbReference type="PIRSR" id="PIRSR605708-2"/>
    </source>
</evidence>
<evidence type="ECO:0000256" key="5">
    <source>
        <dbReference type="ARBA" id="ARBA00022723"/>
    </source>
</evidence>
<evidence type="ECO:0000259" key="13">
    <source>
        <dbReference type="Pfam" id="PF04209"/>
    </source>
</evidence>
<dbReference type="GO" id="GO:0004411">
    <property type="term" value="F:homogentisate 1,2-dioxygenase activity"/>
    <property type="evidence" value="ECO:0007669"/>
    <property type="project" value="UniProtKB-EC"/>
</dbReference>
<dbReference type="VEuPathDB" id="AmoebaDB:FDP41_008537"/>
<name>A0A6A5BH58_NAEFO</name>
<feature type="domain" description="Homogentisate 1,2-dioxygenase N-terminal" evidence="14">
    <location>
        <begin position="58"/>
        <end position="338"/>
    </location>
</feature>
<feature type="binding site" evidence="12">
    <location>
        <position position="430"/>
    </location>
    <ligand>
        <name>Fe cation</name>
        <dbReference type="ChEBI" id="CHEBI:24875"/>
    </ligand>
</feature>
<comment type="cofactor">
    <cofactor evidence="1 12">
        <name>Fe cation</name>
        <dbReference type="ChEBI" id="CHEBI:24875"/>
    </cofactor>
</comment>
<dbReference type="InterPro" id="IPR005708">
    <property type="entry name" value="Homogentis_dOase"/>
</dbReference>
<sequence>MLSGNNFKKNTPTDTTFGVLDFDRSPGFFLNLGMTSTHFNFPSFSQKETLVEQDNLSYMPGWNNTFSTEALPGALPLGQNTPQKCAYGLYAEQLQGTAFTAPRSSNQRVWFYRIRPSVVHDAFENYTANEQFSPLNPNKIDLGRVVTPKQLRWRPPKKPQSNEKVDFVDGLRILAGSGSPQLKTGFAILQYQFNTSMHNRCMCNSDGDFLFVPEQGELLITTECGKLRVKPKEICVIPRGIKFSVAFALENETFARGYMSEVYSGHFVIPDLGPIGANGLANPRDFLHPVAWYEDRDQDVTFEIIQKFQNQYFVAKCAHSPFDVVAWHGNYAPYKYDLRLFNVINSVSYDHLDPCIFTVLTCQTLEKGTAVLDFVIFPPRWSVQEHSFRPPYYHRNTMNEYMGLIEGKYEAKEDGFVPGGGSLHNCMIPHGPEEKVFEKASNAELKPERVAEGSLAFMFESVFMINPTEYYMWDVEIDQNYNQCWSGIKKHFNPNKM</sequence>
<evidence type="ECO:0000256" key="1">
    <source>
        <dbReference type="ARBA" id="ARBA00001962"/>
    </source>
</evidence>
<dbReference type="PANTHER" id="PTHR11056">
    <property type="entry name" value="HOMOGENTISATE 1,2-DIOXYGENASE"/>
    <property type="match status" value="1"/>
</dbReference>
<comment type="similarity">
    <text evidence="3">Belongs to the homogentisate dioxygenase family.</text>
</comment>
<evidence type="ECO:0000259" key="14">
    <source>
        <dbReference type="Pfam" id="PF20510"/>
    </source>
</evidence>
<feature type="active site" description="Proton acceptor" evidence="11">
    <location>
        <position position="351"/>
    </location>
</feature>
<feature type="binding site" evidence="12">
    <location>
        <position position="409"/>
    </location>
    <ligand>
        <name>homogentisate</name>
        <dbReference type="ChEBI" id="CHEBI:16169"/>
    </ligand>
</feature>
<proteinExistence type="inferred from homology"/>
<dbReference type="InterPro" id="IPR046451">
    <property type="entry name" value="HgmA_C"/>
</dbReference>
<dbReference type="InterPro" id="IPR014710">
    <property type="entry name" value="RmlC-like_jellyroll"/>
</dbReference>
<dbReference type="Pfam" id="PF04209">
    <property type="entry name" value="HgmA_C"/>
    <property type="match status" value="1"/>
</dbReference>
<dbReference type="EC" id="1.13.11.5" evidence="4"/>
<protein>
    <recommendedName>
        <fullName evidence="4">homogentisate 1,2-dioxygenase</fullName>
        <ecNumber evidence="4">1.13.11.5</ecNumber>
    </recommendedName>
</protein>
<dbReference type="InterPro" id="IPR046452">
    <property type="entry name" value="HgmA_N"/>
</dbReference>
<keyword evidence="6" id="KW-0828">Tyrosine catabolism</keyword>
<keyword evidence="5 12" id="KW-0479">Metal-binding</keyword>
<dbReference type="FunFam" id="2.60.120.10:FF:000034">
    <property type="entry name" value="Homogentisate 1,2-dioxygenase"/>
    <property type="match status" value="1"/>
</dbReference>
<keyword evidence="10" id="KW-0585">Phenylalanine catabolism</keyword>
<dbReference type="PANTHER" id="PTHR11056:SF0">
    <property type="entry name" value="HOMOGENTISATE 1,2-DIOXYGENASE"/>
    <property type="match status" value="1"/>
</dbReference>
<dbReference type="GO" id="GO:0046872">
    <property type="term" value="F:metal ion binding"/>
    <property type="evidence" value="ECO:0007669"/>
    <property type="project" value="UniProtKB-KW"/>
</dbReference>
<feature type="binding site" evidence="12">
    <location>
        <position position="400"/>
    </location>
    <ligand>
        <name>Fe cation</name>
        <dbReference type="ChEBI" id="CHEBI:24875"/>
    </ligand>
</feature>
<evidence type="ECO:0000256" key="4">
    <source>
        <dbReference type="ARBA" id="ARBA00013127"/>
    </source>
</evidence>
<dbReference type="OMA" id="MLPHGPD"/>
<comment type="caution">
    <text evidence="15">The sequence shown here is derived from an EMBL/GenBank/DDBJ whole genome shotgun (WGS) entry which is preliminary data.</text>
</comment>
<dbReference type="UniPathway" id="UPA00139">
    <property type="reaction ID" value="UER00339"/>
</dbReference>
<dbReference type="RefSeq" id="XP_044558043.1">
    <property type="nucleotide sequence ID" value="XM_044712401.1"/>
</dbReference>
<reference evidence="15 16" key="1">
    <citation type="journal article" date="2019" name="Sci. Rep.">
        <title>Nanopore sequencing improves the draft genome of the human pathogenic amoeba Naegleria fowleri.</title>
        <authorList>
            <person name="Liechti N."/>
            <person name="Schurch N."/>
            <person name="Bruggmann R."/>
            <person name="Wittwer M."/>
        </authorList>
    </citation>
    <scope>NUCLEOTIDE SEQUENCE [LARGE SCALE GENOMIC DNA]</scope>
    <source>
        <strain evidence="15 16">ATCC 30894</strain>
    </source>
</reference>
<dbReference type="GeneID" id="68115755"/>
<feature type="binding site" evidence="12">
    <location>
        <position position="394"/>
    </location>
    <ligand>
        <name>Fe cation</name>
        <dbReference type="ChEBI" id="CHEBI:24875"/>
    </ligand>
</feature>
<keyword evidence="9 12" id="KW-0408">Iron</keyword>
<dbReference type="CDD" id="cd07000">
    <property type="entry name" value="cupin_HGO_N"/>
    <property type="match status" value="1"/>
</dbReference>
<evidence type="ECO:0000256" key="11">
    <source>
        <dbReference type="PIRSR" id="PIRSR605708-1"/>
    </source>
</evidence>
<keyword evidence="16" id="KW-1185">Reference proteome</keyword>
<dbReference type="GO" id="GO:0005737">
    <property type="term" value="C:cytoplasm"/>
    <property type="evidence" value="ECO:0007669"/>
    <property type="project" value="TreeGrafter"/>
</dbReference>
<dbReference type="SUPFAM" id="SSF51182">
    <property type="entry name" value="RmlC-like cupins"/>
    <property type="match status" value="1"/>
</dbReference>
<dbReference type="GO" id="GO:0006572">
    <property type="term" value="P:L-tyrosine catabolic process"/>
    <property type="evidence" value="ECO:0007669"/>
    <property type="project" value="UniProtKB-KW"/>
</dbReference>
<evidence type="ECO:0000256" key="8">
    <source>
        <dbReference type="ARBA" id="ARBA00023002"/>
    </source>
</evidence>
<dbReference type="Gene3D" id="2.60.120.10">
    <property type="entry name" value="Jelly Rolls"/>
    <property type="match status" value="1"/>
</dbReference>
<keyword evidence="7" id="KW-0223">Dioxygenase</keyword>
<feature type="binding site" evidence="12">
    <location>
        <position position="430"/>
    </location>
    <ligand>
        <name>homogentisate</name>
        <dbReference type="ChEBI" id="CHEBI:16169"/>
    </ligand>
</feature>
<dbReference type="OrthoDB" id="1689029at2759"/>
<dbReference type="EMBL" id="VFQX01000061">
    <property type="protein sequence ID" value="KAF0973330.1"/>
    <property type="molecule type" value="Genomic_DNA"/>
</dbReference>
<feature type="domain" description="Homogentisate 1,2-dioxygenase C-terminal" evidence="13">
    <location>
        <begin position="340"/>
        <end position="492"/>
    </location>
</feature>
<dbReference type="Proteomes" id="UP000444721">
    <property type="component" value="Unassembled WGS sequence"/>
</dbReference>
<keyword evidence="8" id="KW-0560">Oxidoreductase</keyword>
<comment type="pathway">
    <text evidence="2">Amino-acid degradation; L-phenylalanine degradation; acetoacetate and fumarate from L-phenylalanine: step 4/6.</text>
</comment>
<dbReference type="AlphaFoldDB" id="A0A6A5BH58"/>
<evidence type="ECO:0000256" key="3">
    <source>
        <dbReference type="ARBA" id="ARBA00007757"/>
    </source>
</evidence>
<accession>A0A6A5BH58</accession>
<evidence type="ECO:0000313" key="16">
    <source>
        <dbReference type="Proteomes" id="UP000444721"/>
    </source>
</evidence>
<evidence type="ECO:0000256" key="9">
    <source>
        <dbReference type="ARBA" id="ARBA00023004"/>
    </source>
</evidence>
<gene>
    <name evidence="15" type="ORF">FDP41_008537</name>
</gene>
<dbReference type="GO" id="GO:0006559">
    <property type="term" value="P:L-phenylalanine catabolic process"/>
    <property type="evidence" value="ECO:0007669"/>
    <property type="project" value="UniProtKB-UniPathway"/>
</dbReference>
<evidence type="ECO:0000256" key="10">
    <source>
        <dbReference type="ARBA" id="ARBA00023232"/>
    </source>
</evidence>